<keyword evidence="1" id="KW-1133">Transmembrane helix</keyword>
<dbReference type="Proteomes" id="UP001330812">
    <property type="component" value="Chromosome"/>
</dbReference>
<dbReference type="RefSeq" id="WP_326566678.1">
    <property type="nucleotide sequence ID" value="NZ_CP142149.1"/>
</dbReference>
<keyword evidence="3" id="KW-1185">Reference proteome</keyword>
<reference evidence="2 3" key="1">
    <citation type="journal article" date="2015" name="Int. J. Syst. Evol. Microbiol.">
        <title>Amycolatopsis rhabdoformis sp. nov., an actinomycete isolated from a tropical forest soil.</title>
        <authorList>
            <person name="Souza W.R."/>
            <person name="Silva R.E."/>
            <person name="Goodfellow M."/>
            <person name="Busarakam K."/>
            <person name="Figueiro F.S."/>
            <person name="Ferreira D."/>
            <person name="Rodrigues-Filho E."/>
            <person name="Moraes L.A.B."/>
            <person name="Zucchi T.D."/>
        </authorList>
    </citation>
    <scope>NUCLEOTIDE SEQUENCE [LARGE SCALE GENOMIC DNA]</scope>
    <source>
        <strain evidence="2 3">NCIMB 14900</strain>
    </source>
</reference>
<feature type="transmembrane region" description="Helical" evidence="1">
    <location>
        <begin position="41"/>
        <end position="63"/>
    </location>
</feature>
<name>A0ABZ1HZQ9_9PSEU</name>
<proteinExistence type="predicted"/>
<feature type="transmembrane region" description="Helical" evidence="1">
    <location>
        <begin position="12"/>
        <end position="35"/>
    </location>
</feature>
<keyword evidence="1" id="KW-0812">Transmembrane</keyword>
<gene>
    <name evidence="2" type="ORF">VSH64_33110</name>
</gene>
<evidence type="ECO:0000313" key="2">
    <source>
        <dbReference type="EMBL" id="WSE27667.1"/>
    </source>
</evidence>
<evidence type="ECO:0000256" key="1">
    <source>
        <dbReference type="SAM" id="Phobius"/>
    </source>
</evidence>
<accession>A0ABZ1HZQ9</accession>
<dbReference type="EMBL" id="CP142149">
    <property type="protein sequence ID" value="WSE27667.1"/>
    <property type="molecule type" value="Genomic_DNA"/>
</dbReference>
<keyword evidence="1" id="KW-0472">Membrane</keyword>
<organism evidence="2 3">
    <name type="scientific">Amycolatopsis rhabdoformis</name>
    <dbReference type="NCBI Taxonomy" id="1448059"/>
    <lineage>
        <taxon>Bacteria</taxon>
        <taxon>Bacillati</taxon>
        <taxon>Actinomycetota</taxon>
        <taxon>Actinomycetes</taxon>
        <taxon>Pseudonocardiales</taxon>
        <taxon>Pseudonocardiaceae</taxon>
        <taxon>Amycolatopsis</taxon>
    </lineage>
</organism>
<sequence>MGLRWLPRTRGAAWAYLAIGVVMLGLLIWGLITGITGDSAVQLGIVAFIFLGFTSTGIAKLVLTRE</sequence>
<protein>
    <submittedName>
        <fullName evidence="2">Uncharacterized protein</fullName>
    </submittedName>
</protein>
<evidence type="ECO:0000313" key="3">
    <source>
        <dbReference type="Proteomes" id="UP001330812"/>
    </source>
</evidence>